<evidence type="ECO:0000256" key="1">
    <source>
        <dbReference type="SAM" id="MobiDB-lite"/>
    </source>
</evidence>
<organism evidence="2 3">
    <name type="scientific">Dothistroma septosporum (strain NZE10 / CBS 128990)</name>
    <name type="common">Red band needle blight fungus</name>
    <name type="synonym">Mycosphaerella pini</name>
    <dbReference type="NCBI Taxonomy" id="675120"/>
    <lineage>
        <taxon>Eukaryota</taxon>
        <taxon>Fungi</taxon>
        <taxon>Dikarya</taxon>
        <taxon>Ascomycota</taxon>
        <taxon>Pezizomycotina</taxon>
        <taxon>Dothideomycetes</taxon>
        <taxon>Dothideomycetidae</taxon>
        <taxon>Mycosphaerellales</taxon>
        <taxon>Mycosphaerellaceae</taxon>
        <taxon>Dothistroma</taxon>
    </lineage>
</organism>
<reference evidence="2 3" key="2">
    <citation type="journal article" date="2012" name="PLoS Pathog.">
        <title>Diverse lifestyles and strategies of plant pathogenesis encoded in the genomes of eighteen Dothideomycetes fungi.</title>
        <authorList>
            <person name="Ohm R.A."/>
            <person name="Feau N."/>
            <person name="Henrissat B."/>
            <person name="Schoch C.L."/>
            <person name="Horwitz B.A."/>
            <person name="Barry K.W."/>
            <person name="Condon B.J."/>
            <person name="Copeland A.C."/>
            <person name="Dhillon B."/>
            <person name="Glaser F."/>
            <person name="Hesse C.N."/>
            <person name="Kosti I."/>
            <person name="LaButti K."/>
            <person name="Lindquist E.A."/>
            <person name="Lucas S."/>
            <person name="Salamov A.A."/>
            <person name="Bradshaw R.E."/>
            <person name="Ciuffetti L."/>
            <person name="Hamelin R.C."/>
            <person name="Kema G.H.J."/>
            <person name="Lawrence C."/>
            <person name="Scott J.A."/>
            <person name="Spatafora J.W."/>
            <person name="Turgeon B.G."/>
            <person name="de Wit P.J.G.M."/>
            <person name="Zhong S."/>
            <person name="Goodwin S.B."/>
            <person name="Grigoriev I.V."/>
        </authorList>
    </citation>
    <scope>NUCLEOTIDE SEQUENCE [LARGE SCALE GENOMIC DNA]</scope>
    <source>
        <strain evidence="3">NZE10 / CBS 128990</strain>
    </source>
</reference>
<name>N1PWR9_DOTSN</name>
<feature type="region of interest" description="Disordered" evidence="1">
    <location>
        <begin position="17"/>
        <end position="36"/>
    </location>
</feature>
<accession>N1PWR9</accession>
<evidence type="ECO:0000313" key="2">
    <source>
        <dbReference type="EMBL" id="EME46855.1"/>
    </source>
</evidence>
<dbReference type="HOGENOM" id="CLU_2941684_0_0_1"/>
<evidence type="ECO:0000313" key="3">
    <source>
        <dbReference type="Proteomes" id="UP000016933"/>
    </source>
</evidence>
<dbReference type="Proteomes" id="UP000016933">
    <property type="component" value="Unassembled WGS sequence"/>
</dbReference>
<sequence length="60" mass="6694">MSSSMLSRVLPVLRPKLRSPAGQCAPSQGRNQGDFVHTADQRDACRRVPSWIIDRSAWSL</sequence>
<reference evidence="3" key="1">
    <citation type="journal article" date="2012" name="PLoS Genet.">
        <title>The genomes of the fungal plant pathogens Cladosporium fulvum and Dothistroma septosporum reveal adaptation to different hosts and lifestyles but also signatures of common ancestry.</title>
        <authorList>
            <person name="de Wit P.J.G.M."/>
            <person name="van der Burgt A."/>
            <person name="Oekmen B."/>
            <person name="Stergiopoulos I."/>
            <person name="Abd-Elsalam K.A."/>
            <person name="Aerts A.L."/>
            <person name="Bahkali A.H."/>
            <person name="Beenen H.G."/>
            <person name="Chettri P."/>
            <person name="Cox M.P."/>
            <person name="Datema E."/>
            <person name="de Vries R.P."/>
            <person name="Dhillon B."/>
            <person name="Ganley A.R."/>
            <person name="Griffiths S.A."/>
            <person name="Guo Y."/>
            <person name="Hamelin R.C."/>
            <person name="Henrissat B."/>
            <person name="Kabir M.S."/>
            <person name="Jashni M.K."/>
            <person name="Kema G."/>
            <person name="Klaubauf S."/>
            <person name="Lapidus A."/>
            <person name="Levasseur A."/>
            <person name="Lindquist E."/>
            <person name="Mehrabi R."/>
            <person name="Ohm R.A."/>
            <person name="Owen T.J."/>
            <person name="Salamov A."/>
            <person name="Schwelm A."/>
            <person name="Schijlen E."/>
            <person name="Sun H."/>
            <person name="van den Burg H.A."/>
            <person name="van Ham R.C.H.J."/>
            <person name="Zhang S."/>
            <person name="Goodwin S.B."/>
            <person name="Grigoriev I.V."/>
            <person name="Collemare J."/>
            <person name="Bradshaw R.E."/>
        </authorList>
    </citation>
    <scope>NUCLEOTIDE SEQUENCE [LARGE SCALE GENOMIC DNA]</scope>
    <source>
        <strain evidence="3">NZE10 / CBS 128990</strain>
    </source>
</reference>
<keyword evidence="3" id="KW-1185">Reference proteome</keyword>
<proteinExistence type="predicted"/>
<dbReference type="EMBL" id="KB446537">
    <property type="protein sequence ID" value="EME46855.1"/>
    <property type="molecule type" value="Genomic_DNA"/>
</dbReference>
<protein>
    <submittedName>
        <fullName evidence="2">Uncharacterized protein</fullName>
    </submittedName>
</protein>
<gene>
    <name evidence="2" type="ORF">DOTSEDRAFT_70725</name>
</gene>
<dbReference type="AlphaFoldDB" id="N1PWR9"/>